<gene>
    <name evidence="9" type="ORF">CAP_6604</name>
</gene>
<evidence type="ECO:0000256" key="6">
    <source>
        <dbReference type="SAM" id="MobiDB-lite"/>
    </source>
</evidence>
<evidence type="ECO:0000313" key="9">
    <source>
        <dbReference type="EMBL" id="EYF02714.1"/>
    </source>
</evidence>
<dbReference type="PANTHER" id="PTHR43133">
    <property type="entry name" value="RNA POLYMERASE ECF-TYPE SIGMA FACTO"/>
    <property type="match status" value="1"/>
</dbReference>
<evidence type="ECO:0000259" key="7">
    <source>
        <dbReference type="Pfam" id="PF04542"/>
    </source>
</evidence>
<accession>A0A017T0E3</accession>
<evidence type="ECO:0000259" key="8">
    <source>
        <dbReference type="Pfam" id="PF08281"/>
    </source>
</evidence>
<evidence type="ECO:0000256" key="1">
    <source>
        <dbReference type="ARBA" id="ARBA00010641"/>
    </source>
</evidence>
<feature type="domain" description="RNA polymerase sigma factor 70 region 4 type 2" evidence="8">
    <location>
        <begin position="163"/>
        <end position="213"/>
    </location>
</feature>
<dbReference type="InterPro" id="IPR013324">
    <property type="entry name" value="RNA_pol_sigma_r3/r4-like"/>
</dbReference>
<keyword evidence="5" id="KW-0804">Transcription</keyword>
<feature type="region of interest" description="Disordered" evidence="6">
    <location>
        <begin position="125"/>
        <end position="152"/>
    </location>
</feature>
<reference evidence="9 10" key="1">
    <citation type="submission" date="2013-05" db="EMBL/GenBank/DDBJ databases">
        <title>Genome assembly of Chondromyces apiculatus DSM 436.</title>
        <authorList>
            <person name="Sharma G."/>
            <person name="Khatri I."/>
            <person name="Kaur C."/>
            <person name="Mayilraj S."/>
            <person name="Subramanian S."/>
        </authorList>
    </citation>
    <scope>NUCLEOTIDE SEQUENCE [LARGE SCALE GENOMIC DNA]</scope>
    <source>
        <strain evidence="9 10">DSM 436</strain>
    </source>
</reference>
<name>A0A017T0E3_9BACT</name>
<dbReference type="InterPro" id="IPR007627">
    <property type="entry name" value="RNA_pol_sigma70_r2"/>
</dbReference>
<dbReference type="OrthoDB" id="5507893at2"/>
<dbReference type="Gene3D" id="1.10.10.10">
    <property type="entry name" value="Winged helix-like DNA-binding domain superfamily/Winged helix DNA-binding domain"/>
    <property type="match status" value="1"/>
</dbReference>
<evidence type="ECO:0000313" key="10">
    <source>
        <dbReference type="Proteomes" id="UP000019678"/>
    </source>
</evidence>
<dbReference type="GO" id="GO:0016987">
    <property type="term" value="F:sigma factor activity"/>
    <property type="evidence" value="ECO:0007669"/>
    <property type="project" value="UniProtKB-KW"/>
</dbReference>
<dbReference type="RefSeq" id="WP_081865406.1">
    <property type="nucleotide sequence ID" value="NZ_ASRX01000056.1"/>
</dbReference>
<proteinExistence type="inferred from homology"/>
<dbReference type="EMBL" id="ASRX01000056">
    <property type="protein sequence ID" value="EYF02714.1"/>
    <property type="molecule type" value="Genomic_DNA"/>
</dbReference>
<evidence type="ECO:0000256" key="3">
    <source>
        <dbReference type="ARBA" id="ARBA00023082"/>
    </source>
</evidence>
<dbReference type="Pfam" id="PF04542">
    <property type="entry name" value="Sigma70_r2"/>
    <property type="match status" value="1"/>
</dbReference>
<protein>
    <submittedName>
        <fullName evidence="9">RNA polymerase sigma factor RpoE</fullName>
    </submittedName>
</protein>
<evidence type="ECO:0000256" key="2">
    <source>
        <dbReference type="ARBA" id="ARBA00023015"/>
    </source>
</evidence>
<sequence>MSVLPFPRTNLAFALADDHGAPGGAQDPDDTCVAADPGPEVDGAWAASTTSTSAASAARLRAMVDQHFDAVWRSLRRLGAAPADLDDCAQQVFMIASRRIDTIQEGSERAFLLRTAVNVAAHAARTQRRRREVPSEEEQGLPPRTDPSPAPDEIVEHRRQLALLDALLATLPDDLRVVLVLFELEELSTQEIAAMLAIPMGTVASRLRRAREAFSRAAARKVQRPQGGQS</sequence>
<organism evidence="9 10">
    <name type="scientific">Chondromyces apiculatus DSM 436</name>
    <dbReference type="NCBI Taxonomy" id="1192034"/>
    <lineage>
        <taxon>Bacteria</taxon>
        <taxon>Pseudomonadati</taxon>
        <taxon>Myxococcota</taxon>
        <taxon>Polyangia</taxon>
        <taxon>Polyangiales</taxon>
        <taxon>Polyangiaceae</taxon>
        <taxon>Chondromyces</taxon>
    </lineage>
</organism>
<dbReference type="Pfam" id="PF08281">
    <property type="entry name" value="Sigma70_r4_2"/>
    <property type="match status" value="1"/>
</dbReference>
<dbReference type="PANTHER" id="PTHR43133:SF8">
    <property type="entry name" value="RNA POLYMERASE SIGMA FACTOR HI_1459-RELATED"/>
    <property type="match status" value="1"/>
</dbReference>
<dbReference type="InterPro" id="IPR039425">
    <property type="entry name" value="RNA_pol_sigma-70-like"/>
</dbReference>
<keyword evidence="4" id="KW-0238">DNA-binding</keyword>
<dbReference type="InterPro" id="IPR036388">
    <property type="entry name" value="WH-like_DNA-bd_sf"/>
</dbReference>
<dbReference type="CDD" id="cd06171">
    <property type="entry name" value="Sigma70_r4"/>
    <property type="match status" value="1"/>
</dbReference>
<dbReference type="GO" id="GO:0003677">
    <property type="term" value="F:DNA binding"/>
    <property type="evidence" value="ECO:0007669"/>
    <property type="project" value="UniProtKB-KW"/>
</dbReference>
<dbReference type="SUPFAM" id="SSF88659">
    <property type="entry name" value="Sigma3 and sigma4 domains of RNA polymerase sigma factors"/>
    <property type="match status" value="1"/>
</dbReference>
<dbReference type="Gene3D" id="1.10.1740.10">
    <property type="match status" value="1"/>
</dbReference>
<dbReference type="NCBIfam" id="TIGR02937">
    <property type="entry name" value="sigma70-ECF"/>
    <property type="match status" value="1"/>
</dbReference>
<comment type="caution">
    <text evidence="9">The sequence shown here is derived from an EMBL/GenBank/DDBJ whole genome shotgun (WGS) entry which is preliminary data.</text>
</comment>
<dbReference type="Proteomes" id="UP000019678">
    <property type="component" value="Unassembled WGS sequence"/>
</dbReference>
<dbReference type="AlphaFoldDB" id="A0A017T0E3"/>
<dbReference type="eggNOG" id="COG1595">
    <property type="taxonomic scope" value="Bacteria"/>
</dbReference>
<keyword evidence="3" id="KW-0731">Sigma factor</keyword>
<dbReference type="STRING" id="1192034.CAP_6604"/>
<evidence type="ECO:0000256" key="4">
    <source>
        <dbReference type="ARBA" id="ARBA00023125"/>
    </source>
</evidence>
<dbReference type="InterPro" id="IPR013325">
    <property type="entry name" value="RNA_pol_sigma_r2"/>
</dbReference>
<dbReference type="InterPro" id="IPR014284">
    <property type="entry name" value="RNA_pol_sigma-70_dom"/>
</dbReference>
<dbReference type="InterPro" id="IPR013249">
    <property type="entry name" value="RNA_pol_sigma70_r4_t2"/>
</dbReference>
<dbReference type="SUPFAM" id="SSF88946">
    <property type="entry name" value="Sigma2 domain of RNA polymerase sigma factors"/>
    <property type="match status" value="1"/>
</dbReference>
<evidence type="ECO:0000256" key="5">
    <source>
        <dbReference type="ARBA" id="ARBA00023163"/>
    </source>
</evidence>
<feature type="domain" description="RNA polymerase sigma-70 region 2" evidence="7">
    <location>
        <begin position="63"/>
        <end position="130"/>
    </location>
</feature>
<dbReference type="GO" id="GO:0006352">
    <property type="term" value="P:DNA-templated transcription initiation"/>
    <property type="evidence" value="ECO:0007669"/>
    <property type="project" value="InterPro"/>
</dbReference>
<comment type="similarity">
    <text evidence="1">Belongs to the sigma-70 factor family. ECF subfamily.</text>
</comment>
<keyword evidence="10" id="KW-1185">Reference proteome</keyword>
<keyword evidence="2" id="KW-0805">Transcription regulation</keyword>